<gene>
    <name evidence="1" type="ORF">SAMN02910414_00887</name>
</gene>
<dbReference type="STRING" id="1122142.SAMN02910414_00887"/>
<accession>A0A1H3HN77</accession>
<dbReference type="RefSeq" id="WP_074716492.1">
    <property type="nucleotide sequence ID" value="NZ_FNPG01000009.1"/>
</dbReference>
<dbReference type="AlphaFoldDB" id="A0A1H3HN77"/>
<proteinExistence type="predicted"/>
<dbReference type="Pfam" id="PF14277">
    <property type="entry name" value="DUF4364"/>
    <property type="match status" value="1"/>
</dbReference>
<name>A0A1H3HN77_9FIRM</name>
<dbReference type="OrthoDB" id="9783597at2"/>
<keyword evidence="2" id="KW-1185">Reference proteome</keyword>
<reference evidence="1 2" key="1">
    <citation type="submission" date="2016-10" db="EMBL/GenBank/DDBJ databases">
        <authorList>
            <person name="de Groot N.N."/>
        </authorList>
    </citation>
    <scope>NUCLEOTIDE SEQUENCE [LARGE SCALE GENOMIC DNA]</scope>
    <source>
        <strain evidence="1 2">DSM 14045</strain>
    </source>
</reference>
<dbReference type="eggNOG" id="COG3432">
    <property type="taxonomic scope" value="Bacteria"/>
</dbReference>
<dbReference type="EMBL" id="FNPG01000009">
    <property type="protein sequence ID" value="SDY16129.1"/>
    <property type="molecule type" value="Genomic_DNA"/>
</dbReference>
<protein>
    <recommendedName>
        <fullName evidence="3">DUF4364 domain-containing protein</fullName>
    </recommendedName>
</protein>
<sequence>MAEPNTLYKLIILDMLEKVDFPLSNSQITNFFLDADYTNYFNVQEIIQDLESAGLIFGTRTHSNTLYSINDFGRETLGYFKDKISEAVEQDILKYFEKNKFDLKKDNSIRANYYKTDNQKYAAHLQVYSNNQAVVDITLVVSSQAQANVVCTNWKNKNTDIYEYLMDNLIQ</sequence>
<evidence type="ECO:0000313" key="1">
    <source>
        <dbReference type="EMBL" id="SDY16129.1"/>
    </source>
</evidence>
<organism evidence="1 2">
    <name type="scientific">Lachnobacterium bovis DSM 14045</name>
    <dbReference type="NCBI Taxonomy" id="1122142"/>
    <lineage>
        <taxon>Bacteria</taxon>
        <taxon>Bacillati</taxon>
        <taxon>Bacillota</taxon>
        <taxon>Clostridia</taxon>
        <taxon>Lachnospirales</taxon>
        <taxon>Lachnospiraceae</taxon>
        <taxon>Lachnobacterium</taxon>
    </lineage>
</organism>
<dbReference type="Proteomes" id="UP000183918">
    <property type="component" value="Unassembled WGS sequence"/>
</dbReference>
<evidence type="ECO:0008006" key="3">
    <source>
        <dbReference type="Google" id="ProtNLM"/>
    </source>
</evidence>
<evidence type="ECO:0000313" key="2">
    <source>
        <dbReference type="Proteomes" id="UP000183918"/>
    </source>
</evidence>
<dbReference type="InterPro" id="IPR036388">
    <property type="entry name" value="WH-like_DNA-bd_sf"/>
</dbReference>
<dbReference type="Gene3D" id="1.10.10.10">
    <property type="entry name" value="Winged helix-like DNA-binding domain superfamily/Winged helix DNA-binding domain"/>
    <property type="match status" value="1"/>
</dbReference>
<dbReference type="InterPro" id="IPR025374">
    <property type="entry name" value="DUF4364"/>
</dbReference>